<protein>
    <recommendedName>
        <fullName evidence="6">Folate receptor-like domain-containing protein</fullName>
    </recommendedName>
</protein>
<evidence type="ECO:0000259" key="6">
    <source>
        <dbReference type="Pfam" id="PF03024"/>
    </source>
</evidence>
<dbReference type="Pfam" id="PF03024">
    <property type="entry name" value="Folate_rec"/>
    <property type="match status" value="1"/>
</dbReference>
<organism evidence="7 8">
    <name type="scientific">Tetraparma gracilis</name>
    <dbReference type="NCBI Taxonomy" id="2962635"/>
    <lineage>
        <taxon>Eukaryota</taxon>
        <taxon>Sar</taxon>
        <taxon>Stramenopiles</taxon>
        <taxon>Ochrophyta</taxon>
        <taxon>Bolidophyceae</taxon>
        <taxon>Parmales</taxon>
        <taxon>Triparmaceae</taxon>
        <taxon>Tetraparma</taxon>
    </lineage>
</organism>
<feature type="transmembrane region" description="Helical" evidence="4">
    <location>
        <begin position="281"/>
        <end position="307"/>
    </location>
</feature>
<evidence type="ECO:0000256" key="2">
    <source>
        <dbReference type="ARBA" id="ARBA00022729"/>
    </source>
</evidence>
<evidence type="ECO:0000256" key="4">
    <source>
        <dbReference type="SAM" id="Phobius"/>
    </source>
</evidence>
<dbReference type="PANTHER" id="PTHR10517:SF14">
    <property type="entry name" value="FOLATE RECEPTOR 1-RELATED"/>
    <property type="match status" value="1"/>
</dbReference>
<feature type="signal peptide" evidence="5">
    <location>
        <begin position="1"/>
        <end position="21"/>
    </location>
</feature>
<proteinExistence type="inferred from homology"/>
<dbReference type="InterPro" id="IPR004269">
    <property type="entry name" value="Folate_rcpt"/>
</dbReference>
<feature type="chain" id="PRO_5046851195" description="Folate receptor-like domain-containing protein" evidence="5">
    <location>
        <begin position="22"/>
        <end position="326"/>
    </location>
</feature>
<evidence type="ECO:0000256" key="1">
    <source>
        <dbReference type="ARBA" id="ARBA00007932"/>
    </source>
</evidence>
<keyword evidence="3" id="KW-1015">Disulfide bond</keyword>
<sequence length="326" mass="35768">MKILSPLCSAVFASLLLPGLAVDEVECKKFGEIYADGTQMMEKMWDNAFKVVPTGEPSYEQWWFSSLNPNNDVTELIFGTPAPTNCGLEYYHKPGNATPHDPSPENAAQSECLPWITSSCCDENTVLDTQTIKEAYGKNYEWDRCGPISQGCERFFVQEACLYECDVNAGKYRLCSEDDIANSETKDIGLGYNISCNDNGYGNRWQIYNMPVSKMYADAWYRSCENDSFCAADGGSFFSCALRYENSDAFKQQQQQQPQGDPEIVTEIVTVEEEVPVLPGWAIALIVVGGVAVVAAAGLAVFTNVVVSAEKAGTPMFQPLNPGSAA</sequence>
<comment type="similarity">
    <text evidence="1">Belongs to the folate receptor family.</text>
</comment>
<evidence type="ECO:0000256" key="3">
    <source>
        <dbReference type="ARBA" id="ARBA00023157"/>
    </source>
</evidence>
<feature type="domain" description="Folate receptor-like" evidence="6">
    <location>
        <begin position="98"/>
        <end position="236"/>
    </location>
</feature>
<evidence type="ECO:0000313" key="8">
    <source>
        <dbReference type="Proteomes" id="UP001165060"/>
    </source>
</evidence>
<reference evidence="7 8" key="1">
    <citation type="journal article" date="2023" name="Commun. Biol.">
        <title>Genome analysis of Parmales, the sister group of diatoms, reveals the evolutionary specialization of diatoms from phago-mixotrophs to photoautotrophs.</title>
        <authorList>
            <person name="Ban H."/>
            <person name="Sato S."/>
            <person name="Yoshikawa S."/>
            <person name="Yamada K."/>
            <person name="Nakamura Y."/>
            <person name="Ichinomiya M."/>
            <person name="Sato N."/>
            <person name="Blanc-Mathieu R."/>
            <person name="Endo H."/>
            <person name="Kuwata A."/>
            <person name="Ogata H."/>
        </authorList>
    </citation>
    <scope>NUCLEOTIDE SEQUENCE [LARGE SCALE GENOMIC DNA]</scope>
</reference>
<evidence type="ECO:0000313" key="7">
    <source>
        <dbReference type="EMBL" id="GMI21241.1"/>
    </source>
</evidence>
<name>A0ABQ6M7U4_9STRA</name>
<evidence type="ECO:0000256" key="5">
    <source>
        <dbReference type="SAM" id="SignalP"/>
    </source>
</evidence>
<keyword evidence="2 5" id="KW-0732">Signal</keyword>
<dbReference type="Proteomes" id="UP001165060">
    <property type="component" value="Unassembled WGS sequence"/>
</dbReference>
<accession>A0ABQ6M7U4</accession>
<keyword evidence="4" id="KW-0812">Transmembrane</keyword>
<dbReference type="PANTHER" id="PTHR10517">
    <property type="entry name" value="FOLATE RECEPTOR"/>
    <property type="match status" value="1"/>
</dbReference>
<comment type="caution">
    <text evidence="7">The sequence shown here is derived from an EMBL/GenBank/DDBJ whole genome shotgun (WGS) entry which is preliminary data.</text>
</comment>
<dbReference type="EMBL" id="BRYB01000043">
    <property type="protein sequence ID" value="GMI21241.1"/>
    <property type="molecule type" value="Genomic_DNA"/>
</dbReference>
<keyword evidence="4" id="KW-0472">Membrane</keyword>
<keyword evidence="4" id="KW-1133">Transmembrane helix</keyword>
<keyword evidence="8" id="KW-1185">Reference proteome</keyword>
<gene>
    <name evidence="7" type="ORF">TeGR_g11819</name>
</gene>
<dbReference type="InterPro" id="IPR018143">
    <property type="entry name" value="Folate_rcpt-like"/>
</dbReference>